<proteinExistence type="predicted"/>
<keyword evidence="3" id="KW-1185">Reference proteome</keyword>
<evidence type="ECO:0000313" key="3">
    <source>
        <dbReference type="Proteomes" id="UP001442494"/>
    </source>
</evidence>
<evidence type="ECO:0000259" key="1">
    <source>
        <dbReference type="Pfam" id="PF12275"/>
    </source>
</evidence>
<comment type="caution">
    <text evidence="2">The sequence shown here is derived from an EMBL/GenBank/DDBJ whole genome shotgun (WGS) entry which is preliminary data.</text>
</comment>
<dbReference type="Proteomes" id="UP001442494">
    <property type="component" value="Unassembled WGS sequence"/>
</dbReference>
<feature type="domain" description="DUF3616" evidence="1">
    <location>
        <begin position="25"/>
        <end position="355"/>
    </location>
</feature>
<organism evidence="2 3">
    <name type="scientific">Funiculus sociatus GB2-A5</name>
    <dbReference type="NCBI Taxonomy" id="2933946"/>
    <lineage>
        <taxon>Bacteria</taxon>
        <taxon>Bacillati</taxon>
        <taxon>Cyanobacteriota</taxon>
        <taxon>Cyanophyceae</taxon>
        <taxon>Coleofasciculales</taxon>
        <taxon>Coleofasciculaceae</taxon>
        <taxon>Funiculus</taxon>
    </lineage>
</organism>
<sequence>MPESFLLSRVLIRFNGKADEPLGQDLSAAAFTPDGSLWVGSDETRTLERLSPIEPNIFGDHQQFFVKNFIDLFNQEGEIDIEGMDYANNYLWIIGSHSTKRKKVKGKDLEKDLDKLATVERELNRYVLARIPVVGKELFKVCSHPDNPDKKMTAGCLQKINDNTNVLMEALKEDRHIGHFIKSSIPSKENGFDIEGLAVRGDKIFIGLRGPVLRGWALILEIEVEETEPGILTLKKIGKKGEQYKKHFVNLNGLGVRELCLDGEDLLILAGPTMDLEGALRVFRLKNGLDHPENSISGQEEGDLEVVLDLPFRFGSDHAEGLALFPCLGQKNSLMVVYDSPDENRILEPHSIFADVFRLK</sequence>
<name>A0ABV0JIQ3_9CYAN</name>
<accession>A0ABV0JIQ3</accession>
<reference evidence="2 3" key="1">
    <citation type="submission" date="2022-04" db="EMBL/GenBank/DDBJ databases">
        <title>Positive selection, recombination, and allopatry shape intraspecific diversity of widespread and dominant cyanobacteria.</title>
        <authorList>
            <person name="Wei J."/>
            <person name="Shu W."/>
            <person name="Hu C."/>
        </authorList>
    </citation>
    <scope>NUCLEOTIDE SEQUENCE [LARGE SCALE GENOMIC DNA]</scope>
    <source>
        <strain evidence="2 3">GB2-A5</strain>
    </source>
</reference>
<evidence type="ECO:0000313" key="2">
    <source>
        <dbReference type="EMBL" id="MEP0863307.1"/>
    </source>
</evidence>
<dbReference type="EMBL" id="JAMPKK010000003">
    <property type="protein sequence ID" value="MEP0863307.1"/>
    <property type="molecule type" value="Genomic_DNA"/>
</dbReference>
<dbReference type="InterPro" id="IPR022060">
    <property type="entry name" value="DUF3616"/>
</dbReference>
<dbReference type="Pfam" id="PF12275">
    <property type="entry name" value="DUF3616"/>
    <property type="match status" value="1"/>
</dbReference>
<protein>
    <submittedName>
        <fullName evidence="2">DUF3616 domain-containing protein</fullName>
    </submittedName>
</protein>
<gene>
    <name evidence="2" type="ORF">NDI37_02355</name>
</gene>
<dbReference type="RefSeq" id="WP_190420438.1">
    <property type="nucleotide sequence ID" value="NZ_JAMPKK010000003.1"/>
</dbReference>